<dbReference type="PANTHER" id="PTHR22916:SF3">
    <property type="entry name" value="UDP-GLCNAC:BETAGAL BETA-1,3-N-ACETYLGLUCOSAMINYLTRANSFERASE-LIKE PROTEIN 1"/>
    <property type="match status" value="1"/>
</dbReference>
<evidence type="ECO:0000259" key="1">
    <source>
        <dbReference type="Pfam" id="PF00535"/>
    </source>
</evidence>
<dbReference type="Pfam" id="PF00535">
    <property type="entry name" value="Glycos_transf_2"/>
    <property type="match status" value="1"/>
</dbReference>
<dbReference type="OrthoDB" id="9801954at2"/>
<dbReference type="GO" id="GO:0016758">
    <property type="term" value="F:hexosyltransferase activity"/>
    <property type="evidence" value="ECO:0007669"/>
    <property type="project" value="UniProtKB-ARBA"/>
</dbReference>
<name>A0A5S9N1X5_9GAMM</name>
<dbReference type="Proteomes" id="UP000434580">
    <property type="component" value="Unassembled WGS sequence"/>
</dbReference>
<dbReference type="SUPFAM" id="SSF53448">
    <property type="entry name" value="Nucleotide-diphospho-sugar transferases"/>
    <property type="match status" value="1"/>
</dbReference>
<dbReference type="AlphaFoldDB" id="A0A5S9N1X5"/>
<gene>
    <name evidence="2" type="ORF">DPBNPPHM_00362</name>
</gene>
<sequence length="328" mass="37624">MEKLTISVALTTYNGMPYLKQQLQSIENQSLRPDEIVIHDDISSDKTYEFLTEFCAQSTLNIKLKKNHENIGYNLNFSKTLKECSGEFIFICDQDDIWHSNKISFVMDFFKKNPSTDLVIHDLEICDGSMNLINERKIERIKSIADPMDCYCTGMATAIRKNFLDLCIEDYDPKINYDNWLHSCATLLGTKKIIDTPLANYRRHSSAATSKTLVNSPKKNSKLKTMLYTAQGSTSEYLDYEIAKTDKLLAWANKIMPYLSDNKNYKSTLKHSSIDSVKKKSLRFKRRKEVIESKGLTRLSRAIQVYCSGGYQEFNGLKSCIKDIIIAN</sequence>
<dbReference type="InterPro" id="IPR029044">
    <property type="entry name" value="Nucleotide-diphossugar_trans"/>
</dbReference>
<evidence type="ECO:0000313" key="2">
    <source>
        <dbReference type="EMBL" id="CAA0081542.1"/>
    </source>
</evidence>
<evidence type="ECO:0000313" key="3">
    <source>
        <dbReference type="Proteomes" id="UP000434580"/>
    </source>
</evidence>
<organism evidence="2 3">
    <name type="scientific">BD1-7 clade bacterium</name>
    <dbReference type="NCBI Taxonomy" id="2029982"/>
    <lineage>
        <taxon>Bacteria</taxon>
        <taxon>Pseudomonadati</taxon>
        <taxon>Pseudomonadota</taxon>
        <taxon>Gammaproteobacteria</taxon>
        <taxon>Cellvibrionales</taxon>
        <taxon>Spongiibacteraceae</taxon>
        <taxon>BD1-7 clade</taxon>
    </lineage>
</organism>
<protein>
    <recommendedName>
        <fullName evidence="1">Glycosyltransferase 2-like domain-containing protein</fullName>
    </recommendedName>
</protein>
<feature type="domain" description="Glycosyltransferase 2-like" evidence="1">
    <location>
        <begin position="7"/>
        <end position="116"/>
    </location>
</feature>
<dbReference type="InterPro" id="IPR001173">
    <property type="entry name" value="Glyco_trans_2-like"/>
</dbReference>
<dbReference type="EMBL" id="CACSII010000001">
    <property type="protein sequence ID" value="CAA0081542.1"/>
    <property type="molecule type" value="Genomic_DNA"/>
</dbReference>
<reference evidence="2 3" key="1">
    <citation type="submission" date="2019-11" db="EMBL/GenBank/DDBJ databases">
        <authorList>
            <person name="Holert J."/>
        </authorList>
    </citation>
    <scope>NUCLEOTIDE SEQUENCE [LARGE SCALE GENOMIC DNA]</scope>
    <source>
        <strain evidence="2">BC5_2</strain>
    </source>
</reference>
<proteinExistence type="predicted"/>
<dbReference type="Gene3D" id="3.90.550.10">
    <property type="entry name" value="Spore Coat Polysaccharide Biosynthesis Protein SpsA, Chain A"/>
    <property type="match status" value="1"/>
</dbReference>
<dbReference type="PANTHER" id="PTHR22916">
    <property type="entry name" value="GLYCOSYLTRANSFERASE"/>
    <property type="match status" value="1"/>
</dbReference>
<accession>A0A5S9N1X5</accession>